<evidence type="ECO:0000313" key="9">
    <source>
        <dbReference type="EMBL" id="RSL16488.1"/>
    </source>
</evidence>
<dbReference type="GO" id="GO:0042128">
    <property type="term" value="P:nitrate assimilation"/>
    <property type="evidence" value="ECO:0007669"/>
    <property type="project" value="UniProtKB-KW"/>
</dbReference>
<dbReference type="RefSeq" id="WP_125485083.1">
    <property type="nucleotide sequence ID" value="NZ_RSDW01000001.1"/>
</dbReference>
<dbReference type="OrthoDB" id="9773404at2"/>
<dbReference type="SUPFAM" id="SSF103473">
    <property type="entry name" value="MFS general substrate transporter"/>
    <property type="match status" value="1"/>
</dbReference>
<organism evidence="9 10">
    <name type="scientific">Edaphobacter aggregans</name>
    <dbReference type="NCBI Taxonomy" id="570835"/>
    <lineage>
        <taxon>Bacteria</taxon>
        <taxon>Pseudomonadati</taxon>
        <taxon>Acidobacteriota</taxon>
        <taxon>Terriglobia</taxon>
        <taxon>Terriglobales</taxon>
        <taxon>Acidobacteriaceae</taxon>
        <taxon>Edaphobacter</taxon>
    </lineage>
</organism>
<proteinExistence type="inferred from homology"/>
<dbReference type="Gene3D" id="1.20.1250.20">
    <property type="entry name" value="MFS general substrate transporter like domains"/>
    <property type="match status" value="1"/>
</dbReference>
<reference evidence="9 10" key="1">
    <citation type="submission" date="2018-12" db="EMBL/GenBank/DDBJ databases">
        <title>Sequencing of bacterial isolates from soil warming experiment in Harvard Forest, Massachusetts, USA.</title>
        <authorList>
            <person name="Deangelis K."/>
        </authorList>
    </citation>
    <scope>NUCLEOTIDE SEQUENCE [LARGE SCALE GENOMIC DNA]</scope>
    <source>
        <strain evidence="9 10">EB153</strain>
    </source>
</reference>
<name>A0A3R9QAD6_9BACT</name>
<feature type="transmembrane region" description="Helical" evidence="7">
    <location>
        <begin position="217"/>
        <end position="238"/>
    </location>
</feature>
<feature type="transmembrane region" description="Helical" evidence="7">
    <location>
        <begin position="107"/>
        <end position="131"/>
    </location>
</feature>
<feature type="domain" description="Major facilitator superfamily (MFS) profile" evidence="8">
    <location>
        <begin position="14"/>
        <end position="389"/>
    </location>
</feature>
<protein>
    <submittedName>
        <fullName evidence="9">NNP family nitrate/nitrite transporter-like MFS transporter</fullName>
    </submittedName>
</protein>
<dbReference type="PROSITE" id="PS50850">
    <property type="entry name" value="MFS"/>
    <property type="match status" value="1"/>
</dbReference>
<keyword evidence="5" id="KW-0534">Nitrate assimilation</keyword>
<dbReference type="InterPro" id="IPR044772">
    <property type="entry name" value="NO3_transporter"/>
</dbReference>
<evidence type="ECO:0000256" key="1">
    <source>
        <dbReference type="ARBA" id="ARBA00004141"/>
    </source>
</evidence>
<evidence type="ECO:0000259" key="8">
    <source>
        <dbReference type="PROSITE" id="PS50850"/>
    </source>
</evidence>
<dbReference type="GO" id="GO:0016020">
    <property type="term" value="C:membrane"/>
    <property type="evidence" value="ECO:0007669"/>
    <property type="project" value="UniProtKB-SubCell"/>
</dbReference>
<keyword evidence="10" id="KW-1185">Reference proteome</keyword>
<dbReference type="Pfam" id="PF07690">
    <property type="entry name" value="MFS_1"/>
    <property type="match status" value="1"/>
</dbReference>
<comment type="subcellular location">
    <subcellularLocation>
        <location evidence="1">Membrane</location>
        <topology evidence="1">Multi-pass membrane protein</topology>
    </subcellularLocation>
</comment>
<comment type="similarity">
    <text evidence="2">Belongs to the major facilitator superfamily. Nitrate/nitrite porter (TC 2.A.1.8) family.</text>
</comment>
<dbReference type="InterPro" id="IPR011701">
    <property type="entry name" value="MFS"/>
</dbReference>
<feature type="transmembrane region" description="Helical" evidence="7">
    <location>
        <begin position="329"/>
        <end position="349"/>
    </location>
</feature>
<evidence type="ECO:0000256" key="7">
    <source>
        <dbReference type="SAM" id="Phobius"/>
    </source>
</evidence>
<gene>
    <name evidence="9" type="ORF">EDE15_2004</name>
</gene>
<evidence type="ECO:0000256" key="3">
    <source>
        <dbReference type="ARBA" id="ARBA00022692"/>
    </source>
</evidence>
<keyword evidence="4 7" id="KW-1133">Transmembrane helix</keyword>
<feature type="transmembrane region" description="Helical" evidence="7">
    <location>
        <begin position="137"/>
        <end position="157"/>
    </location>
</feature>
<keyword evidence="6 7" id="KW-0472">Membrane</keyword>
<evidence type="ECO:0000256" key="4">
    <source>
        <dbReference type="ARBA" id="ARBA00022989"/>
    </source>
</evidence>
<feature type="transmembrane region" description="Helical" evidence="7">
    <location>
        <begin position="20"/>
        <end position="39"/>
    </location>
</feature>
<sequence length="425" mass="45280">MANFKTFLKSGHPPTLLSAFLYFDFSFAVWVLNGAMGPFISEQFHLTPAQIGLMVSIPTLAGALMRFPLGVLSQYIGRKNAAIVEMSAIVISLIYGYLFVKTFHEVLAMGVLLGIAGASFGVALSLGSGWFPQQYKGLAMGIAGAGNSGTALAALLAPRLAQHYGWHQVYGFAALTMLLPLAVMIIFAKEPPDAHHQTLKEHLSCLWEKDGWAFNSIYIITFGGFLGLATFLPSFFYSQFHVTKIQAGSLTVLATLTGSLTRVFGGWLADRIGGITTLSIVFLAATATFLGLIFTPSLATTTILFMLCFAALGAGNGATFQLVPLRWPYSTAVAGSMIGEIGALGGGILPNLLGQTKQHTGSYAIGFIVYATLALSVLAMLRTISKKWTHTWVEAGGRAVVLVPETPDPAEIGFSNPSLETPLEV</sequence>
<evidence type="ECO:0000256" key="6">
    <source>
        <dbReference type="ARBA" id="ARBA00023136"/>
    </source>
</evidence>
<feature type="transmembrane region" description="Helical" evidence="7">
    <location>
        <begin position="275"/>
        <end position="295"/>
    </location>
</feature>
<keyword evidence="3 7" id="KW-0812">Transmembrane</keyword>
<evidence type="ECO:0000256" key="2">
    <source>
        <dbReference type="ARBA" id="ARBA00008432"/>
    </source>
</evidence>
<evidence type="ECO:0000256" key="5">
    <source>
        <dbReference type="ARBA" id="ARBA00023063"/>
    </source>
</evidence>
<dbReference type="EMBL" id="RSDW01000001">
    <property type="protein sequence ID" value="RSL16488.1"/>
    <property type="molecule type" value="Genomic_DNA"/>
</dbReference>
<dbReference type="InterPro" id="IPR036259">
    <property type="entry name" value="MFS_trans_sf"/>
</dbReference>
<accession>A0A3R9QAD6</accession>
<feature type="transmembrane region" description="Helical" evidence="7">
    <location>
        <begin position="169"/>
        <end position="188"/>
    </location>
</feature>
<comment type="caution">
    <text evidence="9">The sequence shown here is derived from an EMBL/GenBank/DDBJ whole genome shotgun (WGS) entry which is preliminary data.</text>
</comment>
<dbReference type="Proteomes" id="UP000269669">
    <property type="component" value="Unassembled WGS sequence"/>
</dbReference>
<feature type="transmembrane region" description="Helical" evidence="7">
    <location>
        <begin position="81"/>
        <end position="100"/>
    </location>
</feature>
<feature type="transmembrane region" description="Helical" evidence="7">
    <location>
        <begin position="361"/>
        <end position="381"/>
    </location>
</feature>
<dbReference type="AlphaFoldDB" id="A0A3R9QAD6"/>
<dbReference type="PANTHER" id="PTHR23515">
    <property type="entry name" value="HIGH-AFFINITY NITRATE TRANSPORTER 2.3"/>
    <property type="match status" value="1"/>
</dbReference>
<evidence type="ECO:0000313" key="10">
    <source>
        <dbReference type="Proteomes" id="UP000269669"/>
    </source>
</evidence>
<dbReference type="InterPro" id="IPR020846">
    <property type="entry name" value="MFS_dom"/>
</dbReference>
<feature type="transmembrane region" description="Helical" evidence="7">
    <location>
        <begin position="302"/>
        <end position="323"/>
    </location>
</feature>
<feature type="transmembrane region" description="Helical" evidence="7">
    <location>
        <begin position="51"/>
        <end position="69"/>
    </location>
</feature>
<dbReference type="GO" id="GO:0015112">
    <property type="term" value="F:nitrate transmembrane transporter activity"/>
    <property type="evidence" value="ECO:0007669"/>
    <property type="project" value="InterPro"/>
</dbReference>